<comment type="caution">
    <text evidence="1">The sequence shown here is derived from an EMBL/GenBank/DDBJ whole genome shotgun (WGS) entry which is preliminary data.</text>
</comment>
<dbReference type="AlphaFoldDB" id="A0A0C2NDV2"/>
<dbReference type="Proteomes" id="UP000031668">
    <property type="component" value="Unassembled WGS sequence"/>
</dbReference>
<accession>A0A0C2NDV2</accession>
<sequence length="243" mass="27153">MTNINPTDLKDDMDHNKWLFALDVEAKTNRRDDSLSAACSEFDPISLLPGQNVTEYMTALSALRETPRLNVSRDDLVFWSSKSFLEGKNPSLSLKYLKPTGICGAENQDKSDVSFISQSLTRGLEENMTKFSVVFPRSKLNSNKQNINRFKPELANVTEGNIQHINADLMARSHPVKNQEKTKHSSSRQCFDTTLMAFIDCRMINVHVDMGAGVSLILSWSISLDIVIRSTGRSASAFNAEDS</sequence>
<evidence type="ECO:0000313" key="2">
    <source>
        <dbReference type="Proteomes" id="UP000031668"/>
    </source>
</evidence>
<reference evidence="1 2" key="1">
    <citation type="journal article" date="2014" name="Genome Biol. Evol.">
        <title>The genome of the myxosporean Thelohanellus kitauei shows adaptations to nutrient acquisition within its fish host.</title>
        <authorList>
            <person name="Yang Y."/>
            <person name="Xiong J."/>
            <person name="Zhou Z."/>
            <person name="Huo F."/>
            <person name="Miao W."/>
            <person name="Ran C."/>
            <person name="Liu Y."/>
            <person name="Zhang J."/>
            <person name="Feng J."/>
            <person name="Wang M."/>
            <person name="Wang M."/>
            <person name="Wang L."/>
            <person name="Yao B."/>
        </authorList>
    </citation>
    <scope>NUCLEOTIDE SEQUENCE [LARGE SCALE GENOMIC DNA]</scope>
    <source>
        <strain evidence="1">Wuqing</strain>
    </source>
</reference>
<proteinExistence type="predicted"/>
<dbReference type="EMBL" id="JWZT01001363">
    <property type="protein sequence ID" value="KII72152.1"/>
    <property type="molecule type" value="Genomic_DNA"/>
</dbReference>
<protein>
    <submittedName>
        <fullName evidence="1">Uncharacterized protein</fullName>
    </submittedName>
</protein>
<organism evidence="1 2">
    <name type="scientific">Thelohanellus kitauei</name>
    <name type="common">Myxosporean</name>
    <dbReference type="NCBI Taxonomy" id="669202"/>
    <lineage>
        <taxon>Eukaryota</taxon>
        <taxon>Metazoa</taxon>
        <taxon>Cnidaria</taxon>
        <taxon>Myxozoa</taxon>
        <taxon>Myxosporea</taxon>
        <taxon>Bivalvulida</taxon>
        <taxon>Platysporina</taxon>
        <taxon>Myxobolidae</taxon>
        <taxon>Thelohanellus</taxon>
    </lineage>
</organism>
<gene>
    <name evidence="1" type="ORF">RF11_10245</name>
</gene>
<evidence type="ECO:0000313" key="1">
    <source>
        <dbReference type="EMBL" id="KII72152.1"/>
    </source>
</evidence>
<keyword evidence="2" id="KW-1185">Reference proteome</keyword>
<name>A0A0C2NDV2_THEKT</name>